<feature type="transmembrane region" description="Helical" evidence="10">
    <location>
        <begin position="366"/>
        <end position="384"/>
    </location>
</feature>
<keyword evidence="6" id="KW-0256">Endoplasmic reticulum</keyword>
<proteinExistence type="inferred from homology"/>
<comment type="caution">
    <text evidence="11">The sequence shown here is derived from an EMBL/GenBank/DDBJ whole genome shotgun (WGS) entry which is preliminary data.</text>
</comment>
<evidence type="ECO:0000256" key="3">
    <source>
        <dbReference type="ARBA" id="ARBA00004586"/>
    </source>
</evidence>
<organism evidence="11 12">
    <name type="scientific">Dreissena polymorpha</name>
    <name type="common">Zebra mussel</name>
    <name type="synonym">Mytilus polymorpha</name>
    <dbReference type="NCBI Taxonomy" id="45954"/>
    <lineage>
        <taxon>Eukaryota</taxon>
        <taxon>Metazoa</taxon>
        <taxon>Spiralia</taxon>
        <taxon>Lophotrochozoa</taxon>
        <taxon>Mollusca</taxon>
        <taxon>Bivalvia</taxon>
        <taxon>Autobranchia</taxon>
        <taxon>Heteroconchia</taxon>
        <taxon>Euheterodonta</taxon>
        <taxon>Imparidentia</taxon>
        <taxon>Neoheterodontei</taxon>
        <taxon>Myida</taxon>
        <taxon>Dreissenoidea</taxon>
        <taxon>Dreissenidae</taxon>
        <taxon>Dreissena</taxon>
    </lineage>
</organism>
<keyword evidence="9" id="KW-0539">Nucleus</keyword>
<keyword evidence="7 10" id="KW-1133">Transmembrane helix</keyword>
<dbReference type="GO" id="GO:0071763">
    <property type="term" value="P:nuclear membrane organization"/>
    <property type="evidence" value="ECO:0007669"/>
    <property type="project" value="TreeGrafter"/>
</dbReference>
<comment type="subcellular location">
    <subcellularLocation>
        <location evidence="1">Endomembrane system</location>
        <topology evidence="1">Multi-pass membrane protein</topology>
    </subcellularLocation>
    <subcellularLocation>
        <location evidence="3">Endoplasmic reticulum membrane</location>
    </subcellularLocation>
    <subcellularLocation>
        <location evidence="2">Nucleus envelope</location>
    </subcellularLocation>
</comment>
<dbReference type="PANTHER" id="PTHR13416:SF2">
    <property type="entry name" value="TRANSMEMBRANE PROTEIN 43"/>
    <property type="match status" value="1"/>
</dbReference>
<dbReference type="AlphaFoldDB" id="A0A9D4JT86"/>
<comment type="similarity">
    <text evidence="4">Belongs to the TMEM43 family.</text>
</comment>
<evidence type="ECO:0000256" key="1">
    <source>
        <dbReference type="ARBA" id="ARBA00004127"/>
    </source>
</evidence>
<evidence type="ECO:0000256" key="8">
    <source>
        <dbReference type="ARBA" id="ARBA00023136"/>
    </source>
</evidence>
<feature type="transmembrane region" description="Helical" evidence="10">
    <location>
        <begin position="335"/>
        <end position="359"/>
    </location>
</feature>
<name>A0A9D4JT86_DREPO</name>
<dbReference type="GO" id="GO:0005637">
    <property type="term" value="C:nuclear inner membrane"/>
    <property type="evidence" value="ECO:0007669"/>
    <property type="project" value="TreeGrafter"/>
</dbReference>
<dbReference type="InterPro" id="IPR012430">
    <property type="entry name" value="TMEM43_fam"/>
</dbReference>
<evidence type="ECO:0008006" key="13">
    <source>
        <dbReference type="Google" id="ProtNLM"/>
    </source>
</evidence>
<keyword evidence="5 10" id="KW-0812">Transmembrane</keyword>
<evidence type="ECO:0000256" key="7">
    <source>
        <dbReference type="ARBA" id="ARBA00022989"/>
    </source>
</evidence>
<accession>A0A9D4JT86</accession>
<gene>
    <name evidence="11" type="ORF">DPMN_121041</name>
</gene>
<evidence type="ECO:0000313" key="12">
    <source>
        <dbReference type="Proteomes" id="UP000828390"/>
    </source>
</evidence>
<evidence type="ECO:0000256" key="4">
    <source>
        <dbReference type="ARBA" id="ARBA00006627"/>
    </source>
</evidence>
<feature type="transmembrane region" description="Helical" evidence="10">
    <location>
        <begin position="301"/>
        <end position="323"/>
    </location>
</feature>
<evidence type="ECO:0000256" key="5">
    <source>
        <dbReference type="ARBA" id="ARBA00022692"/>
    </source>
</evidence>
<evidence type="ECO:0000256" key="9">
    <source>
        <dbReference type="ARBA" id="ARBA00023242"/>
    </source>
</evidence>
<feature type="transmembrane region" description="Helical" evidence="10">
    <location>
        <begin position="20"/>
        <end position="43"/>
    </location>
</feature>
<evidence type="ECO:0000256" key="2">
    <source>
        <dbReference type="ARBA" id="ARBA00004259"/>
    </source>
</evidence>
<evidence type="ECO:0000313" key="11">
    <source>
        <dbReference type="EMBL" id="KAH3819307.1"/>
    </source>
</evidence>
<dbReference type="Pfam" id="PF07787">
    <property type="entry name" value="TMEM43"/>
    <property type="match status" value="1"/>
</dbReference>
<reference evidence="11" key="2">
    <citation type="submission" date="2020-11" db="EMBL/GenBank/DDBJ databases">
        <authorList>
            <person name="McCartney M.A."/>
            <person name="Auch B."/>
            <person name="Kono T."/>
            <person name="Mallez S."/>
            <person name="Becker A."/>
            <person name="Gohl D.M."/>
            <person name="Silverstein K.A.T."/>
            <person name="Koren S."/>
            <person name="Bechman K.B."/>
            <person name="Herman A."/>
            <person name="Abrahante J.E."/>
            <person name="Garbe J."/>
        </authorList>
    </citation>
    <scope>NUCLEOTIDE SEQUENCE</scope>
    <source>
        <strain evidence="11">Duluth1</strain>
        <tissue evidence="11">Whole animal</tissue>
    </source>
</reference>
<evidence type="ECO:0000256" key="6">
    <source>
        <dbReference type="ARBA" id="ARBA00022824"/>
    </source>
</evidence>
<reference evidence="11" key="1">
    <citation type="journal article" date="2019" name="bioRxiv">
        <title>The Genome of the Zebra Mussel, Dreissena polymorpha: A Resource for Invasive Species Research.</title>
        <authorList>
            <person name="McCartney M.A."/>
            <person name="Auch B."/>
            <person name="Kono T."/>
            <person name="Mallez S."/>
            <person name="Zhang Y."/>
            <person name="Obille A."/>
            <person name="Becker A."/>
            <person name="Abrahante J.E."/>
            <person name="Garbe J."/>
            <person name="Badalamenti J.P."/>
            <person name="Herman A."/>
            <person name="Mangelson H."/>
            <person name="Liachko I."/>
            <person name="Sullivan S."/>
            <person name="Sone E.D."/>
            <person name="Koren S."/>
            <person name="Silverstein K.A.T."/>
            <person name="Beckman K.B."/>
            <person name="Gohl D.M."/>
        </authorList>
    </citation>
    <scope>NUCLEOTIDE SEQUENCE</scope>
    <source>
        <strain evidence="11">Duluth1</strain>
        <tissue evidence="11">Whole animal</tissue>
    </source>
</reference>
<keyword evidence="8 10" id="KW-0472">Membrane</keyword>
<protein>
    <recommendedName>
        <fullName evidence="13">Transmembrane protein 43</fullName>
    </recommendedName>
</protein>
<dbReference type="PANTHER" id="PTHR13416">
    <property type="match status" value="1"/>
</dbReference>
<dbReference type="OrthoDB" id="410725at2759"/>
<dbReference type="GO" id="GO:0005789">
    <property type="term" value="C:endoplasmic reticulum membrane"/>
    <property type="evidence" value="ECO:0007669"/>
    <property type="project" value="UniProtKB-SubCell"/>
</dbReference>
<dbReference type="EMBL" id="JAIWYP010000005">
    <property type="protein sequence ID" value="KAH3819307.1"/>
    <property type="molecule type" value="Genomic_DNA"/>
</dbReference>
<dbReference type="Proteomes" id="UP000828390">
    <property type="component" value="Unassembled WGS sequence"/>
</dbReference>
<evidence type="ECO:0000256" key="10">
    <source>
        <dbReference type="SAM" id="Phobius"/>
    </source>
</evidence>
<keyword evidence="12" id="KW-1185">Reference proteome</keyword>
<sequence>MESGRTRVTYQRNPNFCERIGQSLIGILIGAALLLLASGVIFWNEGRAVQTAKSLDEGLSIVVPLANAHLISSENTGKLVHLTGELHTQQDLVDGTYNIRVRAVKLKRIVEMYQWEEQETEKKYDEGNGQTRVEKSYSYSKVWKSNVIHSNGFDDSFNHRNPSEMPVREASFNTDVNVGEFLLSDGLTGQINNFRPVTLSPSNTHVDSRVKIKDNYFYHGQDVLYPEIGDVRVKFEYAGRSGPSLLLGSPDEVSIVARQVGSKLLPYQTVSGDTLEMLYFGSLSAKEMFGREKMQNTMMTWALRSIGWLMMFIGFSCLTSIVTTLVDWLPIVRDIIALGVCLMNMSLSVSLSLTIIAIGWIFYRPVLGIAILAMAATPFVLSRFRGAAPRSRVD</sequence>
<dbReference type="GO" id="GO:0006629">
    <property type="term" value="P:lipid metabolic process"/>
    <property type="evidence" value="ECO:0007669"/>
    <property type="project" value="TreeGrafter"/>
</dbReference>